<proteinExistence type="predicted"/>
<keyword evidence="1" id="KW-0732">Signal</keyword>
<accession>A0ABR7XDJ3</accession>
<gene>
    <name evidence="2" type="ORF">H9Q13_02315</name>
</gene>
<feature type="chain" id="PRO_5046264965" evidence="1">
    <location>
        <begin position="23"/>
        <end position="273"/>
    </location>
</feature>
<feature type="signal peptide" evidence="1">
    <location>
        <begin position="1"/>
        <end position="22"/>
    </location>
</feature>
<dbReference type="Pfam" id="PF13645">
    <property type="entry name" value="YkuD_2"/>
    <property type="match status" value="1"/>
</dbReference>
<protein>
    <submittedName>
        <fullName evidence="2">Murein L,D-transpeptidase catalytic domain family protein</fullName>
    </submittedName>
</protein>
<sequence length="273" mass="29938">MIRAAITSFALSFMLVATPGGAHNDVSSPTVISSSEPTLNSSSLALLSFAEKKEAYQEHVQGVYQKAGLKNAGLSFSVFERAYTGYQNFRQQGVASADKPVMTVVDFTKPSNVKRMWIIDIKSGKVLYNTLVAHGRNTGNVKAEMFSNEPNSNMSSMGFYVTDHTYYGKHGLSLRLSGKDEKYNSNAMERAIVLHGADYVSDAFVKQYGRLGRSLGCPAVPREISGDVIDLIKDNTVLYIHTADKKYTSAYLNAELAVEAFALEMDMRQQLGA</sequence>
<dbReference type="InterPro" id="IPR032676">
    <property type="entry name" value="YkuD_2"/>
</dbReference>
<evidence type="ECO:0000256" key="1">
    <source>
        <dbReference type="SAM" id="SignalP"/>
    </source>
</evidence>
<name>A0ABR7XDJ3_9BACT</name>
<keyword evidence="3" id="KW-1185">Reference proteome</keyword>
<evidence type="ECO:0000313" key="3">
    <source>
        <dbReference type="Proteomes" id="UP000625551"/>
    </source>
</evidence>
<dbReference type="EMBL" id="JACXAJ010000001">
    <property type="protein sequence ID" value="MBD1395986.1"/>
    <property type="molecule type" value="Genomic_DNA"/>
</dbReference>
<reference evidence="2 3" key="1">
    <citation type="submission" date="2020-09" db="EMBL/GenBank/DDBJ databases">
        <title>Genome sequencing and assembly of Pontibacter sp.</title>
        <authorList>
            <person name="Chhetri G."/>
        </authorList>
    </citation>
    <scope>NUCLEOTIDE SEQUENCE [LARGE SCALE GENOMIC DNA]</scope>
    <source>
        <strain evidence="2 3">JH31</strain>
    </source>
</reference>
<dbReference type="PANTHER" id="PTHR38477">
    <property type="entry name" value="HYPOTHETICAL EXPORTED PROTEIN"/>
    <property type="match status" value="1"/>
</dbReference>
<dbReference type="Proteomes" id="UP000625551">
    <property type="component" value="Unassembled WGS sequence"/>
</dbReference>
<organism evidence="2 3">
    <name type="scientific">Pontibacter aquaedesilientis</name>
    <dbReference type="NCBI Taxonomy" id="2766980"/>
    <lineage>
        <taxon>Bacteria</taxon>
        <taxon>Pseudomonadati</taxon>
        <taxon>Bacteroidota</taxon>
        <taxon>Cytophagia</taxon>
        <taxon>Cytophagales</taxon>
        <taxon>Hymenobacteraceae</taxon>
        <taxon>Pontibacter</taxon>
    </lineage>
</organism>
<dbReference type="PANTHER" id="PTHR38477:SF1">
    <property type="entry name" value="MUREIN L,D-TRANSPEPTIDASE CATALYTIC DOMAIN FAMILY PROTEIN"/>
    <property type="match status" value="1"/>
</dbReference>
<evidence type="ECO:0000313" key="2">
    <source>
        <dbReference type="EMBL" id="MBD1395986.1"/>
    </source>
</evidence>
<comment type="caution">
    <text evidence="2">The sequence shown here is derived from an EMBL/GenBank/DDBJ whole genome shotgun (WGS) entry which is preliminary data.</text>
</comment>